<accession>A0A0C2S3T4</accession>
<evidence type="ECO:0000256" key="1">
    <source>
        <dbReference type="SAM" id="MobiDB-lite"/>
    </source>
</evidence>
<dbReference type="EMBL" id="JXRQ01000019">
    <property type="protein sequence ID" value="KIL48634.1"/>
    <property type="molecule type" value="Genomic_DNA"/>
</dbReference>
<dbReference type="OrthoDB" id="2989424at2"/>
<evidence type="ECO:0000313" key="4">
    <source>
        <dbReference type="Proteomes" id="UP000031950"/>
    </source>
</evidence>
<feature type="transmembrane region" description="Helical" evidence="2">
    <location>
        <begin position="7"/>
        <end position="25"/>
    </location>
</feature>
<protein>
    <submittedName>
        <fullName evidence="3">Uncharacterized protein</fullName>
    </submittedName>
</protein>
<reference evidence="3 4" key="1">
    <citation type="submission" date="2015-01" db="EMBL/GenBank/DDBJ databases">
        <title>Genome sequence of Jeotgalibacillus alimentarius.</title>
        <authorList>
            <person name="Goh K.M."/>
            <person name="Chan K.-G."/>
            <person name="Yaakop A.S."/>
            <person name="Ee R."/>
            <person name="Gan H.M."/>
            <person name="Chan C.S."/>
        </authorList>
    </citation>
    <scope>NUCLEOTIDE SEQUENCE [LARGE SCALE GENOMIC DNA]</scope>
    <source>
        <strain evidence="3 4">YKJ-13</strain>
    </source>
</reference>
<gene>
    <name evidence="3" type="ORF">KP77_22860</name>
</gene>
<evidence type="ECO:0000256" key="2">
    <source>
        <dbReference type="SAM" id="Phobius"/>
    </source>
</evidence>
<evidence type="ECO:0000313" key="3">
    <source>
        <dbReference type="EMBL" id="KIL48634.1"/>
    </source>
</evidence>
<keyword evidence="2" id="KW-1133">Transmembrane helix</keyword>
<organism evidence="3 4">
    <name type="scientific">Jeotgalibacillus alimentarius</name>
    <dbReference type="NCBI Taxonomy" id="135826"/>
    <lineage>
        <taxon>Bacteria</taxon>
        <taxon>Bacillati</taxon>
        <taxon>Bacillota</taxon>
        <taxon>Bacilli</taxon>
        <taxon>Bacillales</taxon>
        <taxon>Caryophanaceae</taxon>
        <taxon>Jeotgalibacillus</taxon>
    </lineage>
</organism>
<feature type="region of interest" description="Disordered" evidence="1">
    <location>
        <begin position="57"/>
        <end position="127"/>
    </location>
</feature>
<dbReference type="NCBIfam" id="NF041554">
    <property type="entry name" value="SA1362_fam"/>
    <property type="match status" value="1"/>
</dbReference>
<dbReference type="InterPro" id="IPR048110">
    <property type="entry name" value="SA1362/YqhP-like"/>
</dbReference>
<feature type="compositionally biased region" description="Basic residues" evidence="1">
    <location>
        <begin position="66"/>
        <end position="76"/>
    </location>
</feature>
<feature type="transmembrane region" description="Helical" evidence="2">
    <location>
        <begin position="31"/>
        <end position="52"/>
    </location>
</feature>
<dbReference type="AlphaFoldDB" id="A0A0C2S3T4"/>
<dbReference type="RefSeq" id="WP_052474117.1">
    <property type="nucleotide sequence ID" value="NZ_JXRQ01000019.1"/>
</dbReference>
<feature type="compositionally biased region" description="Low complexity" evidence="1">
    <location>
        <begin position="89"/>
        <end position="105"/>
    </location>
</feature>
<feature type="compositionally biased region" description="Basic residues" evidence="1">
    <location>
        <begin position="118"/>
        <end position="127"/>
    </location>
</feature>
<keyword evidence="2" id="KW-0472">Membrane</keyword>
<keyword evidence="2" id="KW-0812">Transmembrane</keyword>
<name>A0A0C2S3T4_9BACL</name>
<sequence>MNIKKFVFYAVIGLGAFGLISMIVFEPGSLLRMIVTYALIAAVIYGIVRFVMSRRGNSRENSAYKKAVRQSKKKYQPAKPSASKVKRIQPAAQQRKPAKKASAARLNGPKLTVIEGKKGKKKKRMTL</sequence>
<dbReference type="STRING" id="135826.KP77_22860"/>
<comment type="caution">
    <text evidence="3">The sequence shown here is derived from an EMBL/GenBank/DDBJ whole genome shotgun (WGS) entry which is preliminary data.</text>
</comment>
<proteinExistence type="predicted"/>
<dbReference type="PATRIC" id="fig|135826.4.peg.2280"/>
<keyword evidence="4" id="KW-1185">Reference proteome</keyword>
<dbReference type="Proteomes" id="UP000031950">
    <property type="component" value="Unassembled WGS sequence"/>
</dbReference>